<dbReference type="PANTHER" id="PTHR31793:SF40">
    <property type="entry name" value="ACYL-COA THIOESTER HYDROLASE, YBGC_YBAW FAMILY"/>
    <property type="match status" value="1"/>
</dbReference>
<dbReference type="PANTHER" id="PTHR31793">
    <property type="entry name" value="4-HYDROXYBENZOYL-COA THIOESTERASE FAMILY MEMBER"/>
    <property type="match status" value="1"/>
</dbReference>
<comment type="caution">
    <text evidence="1">The sequence shown here is derived from an EMBL/GenBank/DDBJ whole genome shotgun (WGS) entry which is preliminary data.</text>
</comment>
<gene>
    <name evidence="1" type="ORF">CUN49_04945</name>
</gene>
<dbReference type="Gene3D" id="3.10.129.10">
    <property type="entry name" value="Hotdog Thioesterase"/>
    <property type="match status" value="1"/>
</dbReference>
<dbReference type="EMBL" id="PGTM01000047">
    <property type="protein sequence ID" value="PJF36520.1"/>
    <property type="molecule type" value="Genomic_DNA"/>
</dbReference>
<sequence>MEELLNGFSVVIPIAVAWGEMDAFGHVNNVVYFRYFESARIAYFERIQMLDYMQAVGVGPIVASLQCRFRAPLTYPDKLSVGVRAHSLEADRFMMDYCVVSQKLAKVAAEGSGLVVMYDYKARSKAPMPELLRERILALESASS</sequence>
<reference evidence="1 2" key="1">
    <citation type="submission" date="2017-11" db="EMBL/GenBank/DDBJ databases">
        <title>Evolution of Phototrophy in the Chloroflexi Phylum Driven by Horizontal Gene Transfer.</title>
        <authorList>
            <person name="Ward L.M."/>
            <person name="Hemp J."/>
            <person name="Shih P.M."/>
            <person name="Mcglynn S.E."/>
            <person name="Fischer W."/>
        </authorList>
    </citation>
    <scope>NUCLEOTIDE SEQUENCE [LARGE SCALE GENOMIC DNA]</scope>
    <source>
        <strain evidence="1">JP3_13</strain>
    </source>
</reference>
<evidence type="ECO:0000313" key="2">
    <source>
        <dbReference type="Proteomes" id="UP000229681"/>
    </source>
</evidence>
<organism evidence="1 2">
    <name type="scientific">Candidatus Thermofonsia Clade 1 bacterium</name>
    <dbReference type="NCBI Taxonomy" id="2364210"/>
    <lineage>
        <taxon>Bacteria</taxon>
        <taxon>Bacillati</taxon>
        <taxon>Chloroflexota</taxon>
        <taxon>Candidatus Thermofontia</taxon>
        <taxon>Candidatus Thermofonsia Clade 1</taxon>
    </lineage>
</organism>
<accession>A0A2M8PG38</accession>
<proteinExistence type="predicted"/>
<dbReference type="InterPro" id="IPR029069">
    <property type="entry name" value="HotDog_dom_sf"/>
</dbReference>
<dbReference type="SUPFAM" id="SSF54637">
    <property type="entry name" value="Thioesterase/thiol ester dehydrase-isomerase"/>
    <property type="match status" value="1"/>
</dbReference>
<dbReference type="CDD" id="cd00586">
    <property type="entry name" value="4HBT"/>
    <property type="match status" value="1"/>
</dbReference>
<dbReference type="InterPro" id="IPR050563">
    <property type="entry name" value="4-hydroxybenzoyl-CoA_TE"/>
</dbReference>
<dbReference type="GO" id="GO:0047617">
    <property type="term" value="F:fatty acyl-CoA hydrolase activity"/>
    <property type="evidence" value="ECO:0007669"/>
    <property type="project" value="TreeGrafter"/>
</dbReference>
<dbReference type="Pfam" id="PF13279">
    <property type="entry name" value="4HBT_2"/>
    <property type="match status" value="1"/>
</dbReference>
<evidence type="ECO:0000313" key="1">
    <source>
        <dbReference type="EMBL" id="PJF36520.1"/>
    </source>
</evidence>
<dbReference type="AlphaFoldDB" id="A0A2M8PG38"/>
<name>A0A2M8PG38_9CHLR</name>
<protein>
    <submittedName>
        <fullName evidence="1">Acyl-CoA thioesterase</fullName>
    </submittedName>
</protein>
<dbReference type="Proteomes" id="UP000229681">
    <property type="component" value="Unassembled WGS sequence"/>
</dbReference>